<proteinExistence type="predicted"/>
<feature type="chain" id="PRO_5018067827" description="Outer membrane protein beta-barrel domain-containing protein" evidence="2">
    <location>
        <begin position="24"/>
        <end position="189"/>
    </location>
</feature>
<sequence>MERPMKSLLSAAMLALLALPANAQDGDVDFSGAYLGLNVNRSSSDSFDSASVVSATSNGLAISAGYLFDAGDFVVGGDLTYRRSNYSGTNVTTATALDGTITGAAVGLRVGYPMGRIMPYFGARVGRGTDDFGTGSFDFNSREITVGAEFALTESVFTNLSVERIRLDYRGTDLNLRSNVVALGLSYRF</sequence>
<protein>
    <recommendedName>
        <fullName evidence="3">Outer membrane protein beta-barrel domain-containing protein</fullName>
    </recommendedName>
</protein>
<comment type="caution">
    <text evidence="4">The sequence shown here is derived from an EMBL/GenBank/DDBJ whole genome shotgun (WGS) entry which is preliminary data.</text>
</comment>
<dbReference type="SUPFAM" id="SSF56925">
    <property type="entry name" value="OMPA-like"/>
    <property type="match status" value="1"/>
</dbReference>
<keyword evidence="5" id="KW-1185">Reference proteome</keyword>
<keyword evidence="1 2" id="KW-0732">Signal</keyword>
<dbReference type="InterPro" id="IPR011250">
    <property type="entry name" value="OMP/PagP_B-barrel"/>
</dbReference>
<evidence type="ECO:0000256" key="2">
    <source>
        <dbReference type="SAM" id="SignalP"/>
    </source>
</evidence>
<evidence type="ECO:0000256" key="1">
    <source>
        <dbReference type="ARBA" id="ARBA00022729"/>
    </source>
</evidence>
<feature type="signal peptide" evidence="2">
    <location>
        <begin position="1"/>
        <end position="23"/>
    </location>
</feature>
<organism evidence="4 5">
    <name type="scientific">Rhodophyticola porphyridii</name>
    <dbReference type="NCBI Taxonomy" id="1852017"/>
    <lineage>
        <taxon>Bacteria</taxon>
        <taxon>Pseudomonadati</taxon>
        <taxon>Pseudomonadota</taxon>
        <taxon>Alphaproteobacteria</taxon>
        <taxon>Rhodobacterales</taxon>
        <taxon>Roseobacteraceae</taxon>
        <taxon>Rhodophyticola</taxon>
    </lineage>
</organism>
<name>A0A3L9Y4M6_9RHOB</name>
<dbReference type="Pfam" id="PF13505">
    <property type="entry name" value="OMP_b-brl"/>
    <property type="match status" value="1"/>
</dbReference>
<dbReference type="AlphaFoldDB" id="A0A3L9Y4M6"/>
<dbReference type="InterPro" id="IPR027385">
    <property type="entry name" value="Beta-barrel_OMP"/>
</dbReference>
<dbReference type="Gene3D" id="2.40.160.10">
    <property type="entry name" value="Porin"/>
    <property type="match status" value="1"/>
</dbReference>
<feature type="domain" description="Outer membrane protein beta-barrel" evidence="3">
    <location>
        <begin position="12"/>
        <end position="189"/>
    </location>
</feature>
<reference evidence="4 5" key="1">
    <citation type="submission" date="2018-10" db="EMBL/GenBank/DDBJ databases">
        <authorList>
            <person name="Jung H.S."/>
            <person name="Jeon C.O."/>
        </authorList>
    </citation>
    <scope>NUCLEOTIDE SEQUENCE [LARGE SCALE GENOMIC DNA]</scope>
    <source>
        <strain evidence="4 5">MA-7-27</strain>
    </source>
</reference>
<dbReference type="EMBL" id="RCNT01000002">
    <property type="protein sequence ID" value="RMA43292.1"/>
    <property type="molecule type" value="Genomic_DNA"/>
</dbReference>
<evidence type="ECO:0000313" key="5">
    <source>
        <dbReference type="Proteomes" id="UP000281343"/>
    </source>
</evidence>
<gene>
    <name evidence="4" type="ORF">D9R08_06680</name>
</gene>
<evidence type="ECO:0000259" key="3">
    <source>
        <dbReference type="Pfam" id="PF13505"/>
    </source>
</evidence>
<dbReference type="Proteomes" id="UP000281343">
    <property type="component" value="Unassembled WGS sequence"/>
</dbReference>
<evidence type="ECO:0000313" key="4">
    <source>
        <dbReference type="EMBL" id="RMA43292.1"/>
    </source>
</evidence>
<accession>A0A3L9Y4M6</accession>
<dbReference type="InterPro" id="IPR023614">
    <property type="entry name" value="Porin_dom_sf"/>
</dbReference>